<gene>
    <name evidence="2" type="ORF">DFH01_17840</name>
</gene>
<feature type="transmembrane region" description="Helical" evidence="1">
    <location>
        <begin position="90"/>
        <end position="108"/>
    </location>
</feature>
<feature type="transmembrane region" description="Helical" evidence="1">
    <location>
        <begin position="47"/>
        <end position="70"/>
    </location>
</feature>
<keyword evidence="1" id="KW-1133">Transmembrane helix</keyword>
<comment type="caution">
    <text evidence="2">The sequence shown here is derived from an EMBL/GenBank/DDBJ whole genome shotgun (WGS) entry which is preliminary data.</text>
</comment>
<evidence type="ECO:0000313" key="3">
    <source>
        <dbReference type="Proteomes" id="UP000245765"/>
    </source>
</evidence>
<keyword evidence="1" id="KW-0472">Membrane</keyword>
<evidence type="ECO:0000313" key="2">
    <source>
        <dbReference type="EMBL" id="PWS35471.1"/>
    </source>
</evidence>
<dbReference type="Proteomes" id="UP000245765">
    <property type="component" value="Unassembled WGS sequence"/>
</dbReference>
<protein>
    <submittedName>
        <fullName evidence="2">Uncharacterized protein</fullName>
    </submittedName>
</protein>
<accession>A0A317F8I7</accession>
<dbReference type="AlphaFoldDB" id="A0A317F8I7"/>
<proteinExistence type="predicted"/>
<name>A0A317F8I7_9PROT</name>
<dbReference type="EMBL" id="QGNA01000004">
    <property type="protein sequence ID" value="PWS35471.1"/>
    <property type="molecule type" value="Genomic_DNA"/>
</dbReference>
<keyword evidence="3" id="KW-1185">Reference proteome</keyword>
<organism evidence="2 3">
    <name type="scientific">Falsiroseomonas bella</name>
    <dbReference type="NCBI Taxonomy" id="2184016"/>
    <lineage>
        <taxon>Bacteria</taxon>
        <taxon>Pseudomonadati</taxon>
        <taxon>Pseudomonadota</taxon>
        <taxon>Alphaproteobacteria</taxon>
        <taxon>Acetobacterales</taxon>
        <taxon>Roseomonadaceae</taxon>
        <taxon>Falsiroseomonas</taxon>
    </lineage>
</organism>
<keyword evidence="1" id="KW-0812">Transmembrane</keyword>
<reference evidence="3" key="1">
    <citation type="submission" date="2018-05" db="EMBL/GenBank/DDBJ databases">
        <authorList>
            <person name="Du Z."/>
            <person name="Wang X."/>
        </authorList>
    </citation>
    <scope>NUCLEOTIDE SEQUENCE [LARGE SCALE GENOMIC DNA]</scope>
    <source>
        <strain evidence="3">CQN31</strain>
    </source>
</reference>
<evidence type="ECO:0000256" key="1">
    <source>
        <dbReference type="SAM" id="Phobius"/>
    </source>
</evidence>
<sequence length="120" mass="12424">MRARGMPAIIGVVAALLVWAVHFLAIYGAQATACIRAAPDAELFGQPLVPALVLGLTAVALLAVAAIGLLAWRRLPSGMAGQEGEDQPCFLAWLTLATALFAALAILWEALPVLILPPCG</sequence>
<dbReference type="OrthoDB" id="278870at2"/>
<dbReference type="RefSeq" id="WP_109871838.1">
    <property type="nucleotide sequence ID" value="NZ_QGNA01000004.1"/>
</dbReference>